<protein>
    <submittedName>
        <fullName evidence="2">Conjugal transfer pilus assembly protein TraU</fullName>
    </submittedName>
</protein>
<gene>
    <name evidence="2" type="ORF">ERS686654_02069</name>
</gene>
<comment type="caution">
    <text evidence="2">The sequence shown here is derived from an EMBL/GenBank/DDBJ whole genome shotgun (WGS) entry which is preliminary data.</text>
</comment>
<name>A0A0S4SWJ0_CAMHY</name>
<feature type="chain" id="PRO_5006627273" evidence="1">
    <location>
        <begin position="24"/>
        <end position="339"/>
    </location>
</feature>
<proteinExistence type="predicted"/>
<dbReference type="Pfam" id="PF06834">
    <property type="entry name" value="TraU"/>
    <property type="match status" value="1"/>
</dbReference>
<keyword evidence="1" id="KW-0732">Signal</keyword>
<evidence type="ECO:0000313" key="3">
    <source>
        <dbReference type="Proteomes" id="UP000052237"/>
    </source>
</evidence>
<keyword evidence="3" id="KW-1185">Reference proteome</keyword>
<dbReference type="EMBL" id="FAVB01000007">
    <property type="protein sequence ID" value="CUU90077.1"/>
    <property type="molecule type" value="Genomic_DNA"/>
</dbReference>
<organism evidence="2 3">
    <name type="scientific">Campylobacter hyointestinalis subsp. hyointestinalis</name>
    <dbReference type="NCBI Taxonomy" id="91352"/>
    <lineage>
        <taxon>Bacteria</taxon>
        <taxon>Pseudomonadati</taxon>
        <taxon>Campylobacterota</taxon>
        <taxon>Epsilonproteobacteria</taxon>
        <taxon>Campylobacterales</taxon>
        <taxon>Campylobacteraceae</taxon>
        <taxon>Campylobacter</taxon>
    </lineage>
</organism>
<accession>A0A0S4SWJ0</accession>
<evidence type="ECO:0000256" key="1">
    <source>
        <dbReference type="SAM" id="SignalP"/>
    </source>
</evidence>
<dbReference type="Proteomes" id="UP000052237">
    <property type="component" value="Unassembled WGS sequence"/>
</dbReference>
<sequence length="339" mass="37227">MKFKSKISVFFILLALITSNANAMCHAKGFNFLSVIGSVCWECMFPLKIAGIEVMQGPMRNEPALSEASRMPICMCPFPPPVFQRIGVPVSFFEASRMAEVVSDPFCSPMFGITLGGSNNGTLGGTEGAIQTTKGGAKKTFMQVHWWTFPVYAILEWMTDGMCVEAGSVDMAMMTEYDPLWQDDQLSAFLYPDAILFGNPVANLACMADSIAASIAKYPLEFLFWCKGSWGNAYPLTGNTGTKSLVEDSASILAGFIYMGNRTGLIWNQFGPGIMMCAKWPSPVWFKNAYRLQILLPIPHMIGTAIGETGIQWGPAKNPPYVGDNFGFLVFKKRECCAF</sequence>
<dbReference type="InterPro" id="IPR009649">
    <property type="entry name" value="TraU"/>
</dbReference>
<reference evidence="2 3" key="1">
    <citation type="submission" date="2015-11" db="EMBL/GenBank/DDBJ databases">
        <authorList>
            <consortium name="Pathogen Informatics"/>
        </authorList>
    </citation>
    <scope>NUCLEOTIDE SEQUENCE [LARGE SCALE GENOMIC DNA]</scope>
    <source>
        <strain evidence="2 3">006A-0059</strain>
    </source>
</reference>
<feature type="signal peptide" evidence="1">
    <location>
        <begin position="1"/>
        <end position="23"/>
    </location>
</feature>
<evidence type="ECO:0000313" key="2">
    <source>
        <dbReference type="EMBL" id="CUU90077.1"/>
    </source>
</evidence>
<dbReference type="AlphaFoldDB" id="A0A0S4SWJ0"/>
<dbReference type="RefSeq" id="WP_059435513.1">
    <property type="nucleotide sequence ID" value="NZ_FAVB01000007.1"/>
</dbReference>